<accession>A0A180GJU5</accession>
<dbReference type="VEuPathDB" id="FungiDB:PTTG_02040"/>
<dbReference type="EMBL" id="ADAS02000058">
    <property type="protein sequence ID" value="OAV92871.1"/>
    <property type="molecule type" value="Genomic_DNA"/>
</dbReference>
<reference evidence="2" key="1">
    <citation type="submission" date="2009-11" db="EMBL/GenBank/DDBJ databases">
        <authorList>
            <consortium name="The Broad Institute Genome Sequencing Platform"/>
            <person name="Ward D."/>
            <person name="Feldgarden M."/>
            <person name="Earl A."/>
            <person name="Young S.K."/>
            <person name="Zeng Q."/>
            <person name="Koehrsen M."/>
            <person name="Alvarado L."/>
            <person name="Berlin A."/>
            <person name="Bochicchio J."/>
            <person name="Borenstein D."/>
            <person name="Chapman S.B."/>
            <person name="Chen Z."/>
            <person name="Engels R."/>
            <person name="Freedman E."/>
            <person name="Gellesch M."/>
            <person name="Goldberg J."/>
            <person name="Griggs A."/>
            <person name="Gujja S."/>
            <person name="Heilman E."/>
            <person name="Heiman D."/>
            <person name="Hepburn T."/>
            <person name="Howarth C."/>
            <person name="Jen D."/>
            <person name="Larson L."/>
            <person name="Lewis B."/>
            <person name="Mehta T."/>
            <person name="Park D."/>
            <person name="Pearson M."/>
            <person name="Roberts A."/>
            <person name="Saif S."/>
            <person name="Shea T."/>
            <person name="Shenoy N."/>
            <person name="Sisk P."/>
            <person name="Stolte C."/>
            <person name="Sykes S."/>
            <person name="Thomson T."/>
            <person name="Walk T."/>
            <person name="White J."/>
            <person name="Yandava C."/>
            <person name="Izard J."/>
            <person name="Baranova O.V."/>
            <person name="Blanton J.M."/>
            <person name="Tanner A.C."/>
            <person name="Dewhirst F.E."/>
            <person name="Haas B."/>
            <person name="Nusbaum C."/>
            <person name="Birren B."/>
        </authorList>
    </citation>
    <scope>NUCLEOTIDE SEQUENCE [LARGE SCALE GENOMIC DNA]</scope>
    <source>
        <strain evidence="2">1-1 BBBD Race 1</strain>
    </source>
</reference>
<reference evidence="3 4" key="3">
    <citation type="journal article" date="2017" name="G3 (Bethesda)">
        <title>Comparative analysis highlights variable genome content of wheat rusts and divergence of the mating loci.</title>
        <authorList>
            <person name="Cuomo C.A."/>
            <person name="Bakkeren G."/>
            <person name="Khalil H.B."/>
            <person name="Panwar V."/>
            <person name="Joly D."/>
            <person name="Linning R."/>
            <person name="Sakthikumar S."/>
            <person name="Song X."/>
            <person name="Adiconis X."/>
            <person name="Fan L."/>
            <person name="Goldberg J.M."/>
            <person name="Levin J.Z."/>
            <person name="Young S."/>
            <person name="Zeng Q."/>
            <person name="Anikster Y."/>
            <person name="Bruce M."/>
            <person name="Wang M."/>
            <person name="Yin C."/>
            <person name="McCallum B."/>
            <person name="Szabo L.J."/>
            <person name="Hulbert S."/>
            <person name="Chen X."/>
            <person name="Fellers J.P."/>
        </authorList>
    </citation>
    <scope>NUCLEOTIDE SEQUENCE</scope>
    <source>
        <strain evidence="4">Isolate 1-1 / race 1 (BBBD)</strain>
        <strain evidence="3">isolate 1-1 / race 1 (BBBD)</strain>
    </source>
</reference>
<protein>
    <submittedName>
        <fullName evidence="2 3">Uncharacterized protein</fullName>
    </submittedName>
</protein>
<evidence type="ECO:0000256" key="1">
    <source>
        <dbReference type="SAM" id="MobiDB-lite"/>
    </source>
</evidence>
<keyword evidence="4" id="KW-1185">Reference proteome</keyword>
<evidence type="ECO:0000313" key="3">
    <source>
        <dbReference type="EnsemblFungi" id="PTTG_02040-t43_1-p1"/>
    </source>
</evidence>
<dbReference type="EnsemblFungi" id="PTTG_02040-t43_1">
    <property type="protein sequence ID" value="PTTG_02040-t43_1-p1"/>
    <property type="gene ID" value="PTTG_02040"/>
</dbReference>
<gene>
    <name evidence="2" type="ORF">PTTG_02040</name>
</gene>
<name>A0A180GJU5_PUCT1</name>
<proteinExistence type="predicted"/>
<reference evidence="3" key="4">
    <citation type="submission" date="2025-05" db="UniProtKB">
        <authorList>
            <consortium name="EnsemblFungi"/>
        </authorList>
    </citation>
    <scope>IDENTIFICATION</scope>
    <source>
        <strain evidence="3">isolate 1-1 / race 1 (BBBD)</strain>
    </source>
</reference>
<dbReference type="Proteomes" id="UP000005240">
    <property type="component" value="Unassembled WGS sequence"/>
</dbReference>
<evidence type="ECO:0000313" key="4">
    <source>
        <dbReference type="Proteomes" id="UP000005240"/>
    </source>
</evidence>
<feature type="region of interest" description="Disordered" evidence="1">
    <location>
        <begin position="214"/>
        <end position="248"/>
    </location>
</feature>
<organism evidence="2">
    <name type="scientific">Puccinia triticina (isolate 1-1 / race 1 (BBBD))</name>
    <name type="common">Brown leaf rust fungus</name>
    <dbReference type="NCBI Taxonomy" id="630390"/>
    <lineage>
        <taxon>Eukaryota</taxon>
        <taxon>Fungi</taxon>
        <taxon>Dikarya</taxon>
        <taxon>Basidiomycota</taxon>
        <taxon>Pucciniomycotina</taxon>
        <taxon>Pucciniomycetes</taxon>
        <taxon>Pucciniales</taxon>
        <taxon>Pucciniaceae</taxon>
        <taxon>Puccinia</taxon>
    </lineage>
</organism>
<sequence>MDCLRRGCISHRRAARVNIVTSPSTSAGAAETLPSSVQPIGNNGVHDLVHTPLPGVLLGAALLVSSRRLGSPEIGQRLSATIKDLPDHRSVQSRAQSQSRSKHTWRMKHRPVAYIVCLTVLLADWCVGTILDCAACGHRTAHEIPGVQFEAPCGKLLLPERKICKNLRRKKFLRCHRSECLQYSRLNAGWQNTCRHYFKEHIVPPFNNPTVVKPAVSKKKQPAVPPPASAVDGPSPSEPRKKMKAQIE</sequence>
<dbReference type="AlphaFoldDB" id="A0A180GJU5"/>
<reference evidence="2" key="2">
    <citation type="submission" date="2016-05" db="EMBL/GenBank/DDBJ databases">
        <title>Comparative analysis highlights variable genome content of wheat rusts and divergence of the mating loci.</title>
        <authorList>
            <person name="Cuomo C.A."/>
            <person name="Bakkeren G."/>
            <person name="Szabo L."/>
            <person name="Khalil H."/>
            <person name="Joly D."/>
            <person name="Goldberg J."/>
            <person name="Young S."/>
            <person name="Zeng Q."/>
            <person name="Fellers J."/>
        </authorList>
    </citation>
    <scope>NUCLEOTIDE SEQUENCE [LARGE SCALE GENOMIC DNA]</scope>
    <source>
        <strain evidence="2">1-1 BBBD Race 1</strain>
    </source>
</reference>
<evidence type="ECO:0000313" key="2">
    <source>
        <dbReference type="EMBL" id="OAV92871.1"/>
    </source>
</evidence>